<dbReference type="Proteomes" id="UP000283479">
    <property type="component" value="Unassembled WGS sequence"/>
</dbReference>
<organism evidence="1 2">
    <name type="scientific">Rhodococcus xishaensis</name>
    <dbReference type="NCBI Taxonomy" id="2487364"/>
    <lineage>
        <taxon>Bacteria</taxon>
        <taxon>Bacillati</taxon>
        <taxon>Actinomycetota</taxon>
        <taxon>Actinomycetes</taxon>
        <taxon>Mycobacteriales</taxon>
        <taxon>Nocardiaceae</taxon>
        <taxon>Rhodococcus</taxon>
    </lineage>
</organism>
<proteinExistence type="predicted"/>
<dbReference type="EMBL" id="RKLO01000001">
    <property type="protein sequence ID" value="RVW05344.1"/>
    <property type="molecule type" value="Genomic_DNA"/>
</dbReference>
<evidence type="ECO:0000313" key="2">
    <source>
        <dbReference type="Proteomes" id="UP000283479"/>
    </source>
</evidence>
<dbReference type="AlphaFoldDB" id="A0A438B2Z9"/>
<evidence type="ECO:0000313" key="1">
    <source>
        <dbReference type="EMBL" id="RVW05344.1"/>
    </source>
</evidence>
<protein>
    <submittedName>
        <fullName evidence="1">Uncharacterized protein</fullName>
    </submittedName>
</protein>
<comment type="caution">
    <text evidence="1">The sequence shown here is derived from an EMBL/GenBank/DDBJ whole genome shotgun (WGS) entry which is preliminary data.</text>
</comment>
<reference evidence="1 2" key="1">
    <citation type="submission" date="2018-11" db="EMBL/GenBank/DDBJ databases">
        <title>Rhodococcus spongicola sp. nov. and Rhodococcus xishaensis sp. nov. from marine sponges.</title>
        <authorList>
            <person name="Li L."/>
            <person name="Lin H.W."/>
        </authorList>
    </citation>
    <scope>NUCLEOTIDE SEQUENCE [LARGE SCALE GENOMIC DNA]</scope>
    <source>
        <strain evidence="1 2">LHW51113</strain>
    </source>
</reference>
<gene>
    <name evidence="1" type="ORF">EGT50_01660</name>
</gene>
<keyword evidence="2" id="KW-1185">Reference proteome</keyword>
<accession>A0A438B2Z9</accession>
<name>A0A438B2Z9_9NOCA</name>
<sequence>MTLREVAVRFFVEWIGTGLESDSRSDERRELIVRHPHPFAAEFRPRAETEDLFSSGLHEIDRK</sequence>